<feature type="compositionally biased region" description="Polar residues" evidence="1">
    <location>
        <begin position="71"/>
        <end position="89"/>
    </location>
</feature>
<protein>
    <submittedName>
        <fullName evidence="2">Uncharacterized protein</fullName>
    </submittedName>
</protein>
<feature type="region of interest" description="Disordered" evidence="1">
    <location>
        <begin position="71"/>
        <end position="114"/>
    </location>
</feature>
<proteinExistence type="predicted"/>
<comment type="caution">
    <text evidence="2">The sequence shown here is derived from an EMBL/GenBank/DDBJ whole genome shotgun (WGS) entry which is preliminary data.</text>
</comment>
<organism evidence="2 3">
    <name type="scientific">Gigaspora rosea</name>
    <dbReference type="NCBI Taxonomy" id="44941"/>
    <lineage>
        <taxon>Eukaryota</taxon>
        <taxon>Fungi</taxon>
        <taxon>Fungi incertae sedis</taxon>
        <taxon>Mucoromycota</taxon>
        <taxon>Glomeromycotina</taxon>
        <taxon>Glomeromycetes</taxon>
        <taxon>Diversisporales</taxon>
        <taxon>Gigasporaceae</taxon>
        <taxon>Gigaspora</taxon>
    </lineage>
</organism>
<feature type="compositionally biased region" description="Polar residues" evidence="1">
    <location>
        <begin position="42"/>
        <end position="57"/>
    </location>
</feature>
<evidence type="ECO:0000313" key="2">
    <source>
        <dbReference type="EMBL" id="RIB09695.1"/>
    </source>
</evidence>
<dbReference type="EMBL" id="QKWP01001337">
    <property type="protein sequence ID" value="RIB09695.1"/>
    <property type="molecule type" value="Genomic_DNA"/>
</dbReference>
<keyword evidence="3" id="KW-1185">Reference proteome</keyword>
<name>A0A397UHC7_9GLOM</name>
<evidence type="ECO:0000313" key="3">
    <source>
        <dbReference type="Proteomes" id="UP000266673"/>
    </source>
</evidence>
<feature type="region of interest" description="Disordered" evidence="1">
    <location>
        <begin position="24"/>
        <end position="57"/>
    </location>
</feature>
<reference evidence="2 3" key="1">
    <citation type="submission" date="2018-06" db="EMBL/GenBank/DDBJ databases">
        <title>Comparative genomics reveals the genomic features of Rhizophagus irregularis, R. cerebriforme, R. diaphanum and Gigaspora rosea, and their symbiotic lifestyle signature.</title>
        <authorList>
            <person name="Morin E."/>
            <person name="San Clemente H."/>
            <person name="Chen E.C.H."/>
            <person name="De La Providencia I."/>
            <person name="Hainaut M."/>
            <person name="Kuo A."/>
            <person name="Kohler A."/>
            <person name="Murat C."/>
            <person name="Tang N."/>
            <person name="Roy S."/>
            <person name="Loubradou J."/>
            <person name="Henrissat B."/>
            <person name="Grigoriev I.V."/>
            <person name="Corradi N."/>
            <person name="Roux C."/>
            <person name="Martin F.M."/>
        </authorList>
    </citation>
    <scope>NUCLEOTIDE SEQUENCE [LARGE SCALE GENOMIC DNA]</scope>
    <source>
        <strain evidence="2 3">DAOM 194757</strain>
    </source>
</reference>
<accession>A0A397UHC7</accession>
<dbReference type="AlphaFoldDB" id="A0A397UHC7"/>
<sequence length="114" mass="12861">MTNAQLNRNKRQKLEDLERIAKKFNLHSPSTQHLYKKPPQPSQRDPTLNSTPPNLTSNQMRINQLQFSLNNVRGQGDPPNSNIPETLNTEPAIDKGKKPATFDNNININGDFAS</sequence>
<dbReference type="Proteomes" id="UP000266673">
    <property type="component" value="Unassembled WGS sequence"/>
</dbReference>
<gene>
    <name evidence="2" type="ORF">C2G38_2146429</name>
</gene>
<evidence type="ECO:0000256" key="1">
    <source>
        <dbReference type="SAM" id="MobiDB-lite"/>
    </source>
</evidence>